<protein>
    <submittedName>
        <fullName evidence="1">Uncharacterized protein</fullName>
    </submittedName>
</protein>
<keyword evidence="2" id="KW-1185">Reference proteome</keyword>
<dbReference type="EMBL" id="BAAAEW010000052">
    <property type="protein sequence ID" value="GAA0770929.1"/>
    <property type="molecule type" value="Genomic_DNA"/>
</dbReference>
<sequence>MEPNDTNGHAAWGAKRQALLSVHGDETSSREAEGVWAMKVLLDERKQIPSTSWQRQWKGFV</sequence>
<name>A0ABN1KM37_9BURK</name>
<comment type="caution">
    <text evidence="1">The sequence shown here is derived from an EMBL/GenBank/DDBJ whole genome shotgun (WGS) entry which is preliminary data.</text>
</comment>
<evidence type="ECO:0000313" key="1">
    <source>
        <dbReference type="EMBL" id="GAA0770929.1"/>
    </source>
</evidence>
<accession>A0ABN1KM37</accession>
<reference evidence="1 2" key="1">
    <citation type="journal article" date="2019" name="Int. J. Syst. Evol. Microbiol.">
        <title>The Global Catalogue of Microorganisms (GCM) 10K type strain sequencing project: providing services to taxonomists for standard genome sequencing and annotation.</title>
        <authorList>
            <consortium name="The Broad Institute Genomics Platform"/>
            <consortium name="The Broad Institute Genome Sequencing Center for Infectious Disease"/>
            <person name="Wu L."/>
            <person name="Ma J."/>
        </authorList>
    </citation>
    <scope>NUCLEOTIDE SEQUENCE [LARGE SCALE GENOMIC DNA]</scope>
    <source>
        <strain evidence="1 2">JCM 15503</strain>
    </source>
</reference>
<organism evidence="1 2">
    <name type="scientific">Ideonella azotifigens</name>
    <dbReference type="NCBI Taxonomy" id="513160"/>
    <lineage>
        <taxon>Bacteria</taxon>
        <taxon>Pseudomonadati</taxon>
        <taxon>Pseudomonadota</taxon>
        <taxon>Betaproteobacteria</taxon>
        <taxon>Burkholderiales</taxon>
        <taxon>Sphaerotilaceae</taxon>
        <taxon>Ideonella</taxon>
    </lineage>
</organism>
<dbReference type="Proteomes" id="UP001500279">
    <property type="component" value="Unassembled WGS sequence"/>
</dbReference>
<gene>
    <name evidence="1" type="ORF">GCM10009107_63070</name>
</gene>
<evidence type="ECO:0000313" key="2">
    <source>
        <dbReference type="Proteomes" id="UP001500279"/>
    </source>
</evidence>
<proteinExistence type="predicted"/>